<sequence length="85" mass="10234">MIEFNYENDDGNYEDDDKDHEKNIIMLQLLQDTQFILEMLIKKITIVEAKLEVKQSYSDDELLRSLMILYNKRKSKFTDLINNEK</sequence>
<proteinExistence type="predicted"/>
<dbReference type="EMBL" id="BLZR01000001">
    <property type="protein sequence ID" value="GFP75331.1"/>
    <property type="molecule type" value="Genomic_DNA"/>
</dbReference>
<organism evidence="1 2">
    <name type="scientific">Clostridium fungisolvens</name>
    <dbReference type="NCBI Taxonomy" id="1604897"/>
    <lineage>
        <taxon>Bacteria</taxon>
        <taxon>Bacillati</taxon>
        <taxon>Bacillota</taxon>
        <taxon>Clostridia</taxon>
        <taxon>Eubacteriales</taxon>
        <taxon>Clostridiaceae</taxon>
        <taxon>Clostridium</taxon>
    </lineage>
</organism>
<evidence type="ECO:0000313" key="2">
    <source>
        <dbReference type="Proteomes" id="UP000580568"/>
    </source>
</evidence>
<reference evidence="1 2" key="1">
    <citation type="submission" date="2020-07" db="EMBL/GenBank/DDBJ databases">
        <title>A new beta-1,3-glucan-decomposing anaerobic bacterium isolated from anoxic soil subjected to biological soil disinfestation.</title>
        <authorList>
            <person name="Ueki A."/>
            <person name="Tonouchi A."/>
        </authorList>
    </citation>
    <scope>NUCLEOTIDE SEQUENCE [LARGE SCALE GENOMIC DNA]</scope>
    <source>
        <strain evidence="1 2">TW1</strain>
    </source>
</reference>
<protein>
    <submittedName>
        <fullName evidence="1">Uncharacterized protein</fullName>
    </submittedName>
</protein>
<comment type="caution">
    <text evidence="1">The sequence shown here is derived from an EMBL/GenBank/DDBJ whole genome shotgun (WGS) entry which is preliminary data.</text>
</comment>
<keyword evidence="2" id="KW-1185">Reference proteome</keyword>
<evidence type="ECO:0000313" key="1">
    <source>
        <dbReference type="EMBL" id="GFP75331.1"/>
    </source>
</evidence>
<dbReference type="AlphaFoldDB" id="A0A6V8SEV8"/>
<gene>
    <name evidence="1" type="ORF">bsdtw1_01405</name>
</gene>
<dbReference type="RefSeq" id="WP_183276845.1">
    <property type="nucleotide sequence ID" value="NZ_BLZR01000001.1"/>
</dbReference>
<dbReference type="Proteomes" id="UP000580568">
    <property type="component" value="Unassembled WGS sequence"/>
</dbReference>
<accession>A0A6V8SEV8</accession>
<name>A0A6V8SEV8_9CLOT</name>